<dbReference type="AlphaFoldDB" id="A0A9X1NI70"/>
<evidence type="ECO:0000313" key="7">
    <source>
        <dbReference type="Proteomes" id="UP001138997"/>
    </source>
</evidence>
<sequence>MSNDNGETPPLRDRRRAQTEQEIGEVALTLFEKQGIDGTTVDEIARLAGVSPRTFFRYFATKERAALVQHRDLEDRVESMVATMHPHGSLLPQLEAVWVEVLTAFDNGRSEPGRQLLRVRRLMRTEPTLRTTANSLDAERLEALVARLTRLTGHDDELDARVLVETVGATVRVALDSWAEAHEAGHPVDLLETYQRCRGVMHDAVRAEPVG</sequence>
<keyword evidence="2 4" id="KW-0238">DNA-binding</keyword>
<evidence type="ECO:0000256" key="2">
    <source>
        <dbReference type="ARBA" id="ARBA00023125"/>
    </source>
</evidence>
<dbReference type="GO" id="GO:0000976">
    <property type="term" value="F:transcription cis-regulatory region binding"/>
    <property type="evidence" value="ECO:0007669"/>
    <property type="project" value="TreeGrafter"/>
</dbReference>
<dbReference type="Gene3D" id="1.10.357.10">
    <property type="entry name" value="Tetracycline Repressor, domain 2"/>
    <property type="match status" value="1"/>
</dbReference>
<dbReference type="SUPFAM" id="SSF46689">
    <property type="entry name" value="Homeodomain-like"/>
    <property type="match status" value="1"/>
</dbReference>
<evidence type="ECO:0000259" key="5">
    <source>
        <dbReference type="PROSITE" id="PS50977"/>
    </source>
</evidence>
<name>A0A9X1NI70_9ACTN</name>
<keyword evidence="1" id="KW-0805">Transcription regulation</keyword>
<keyword evidence="3" id="KW-0804">Transcription</keyword>
<feature type="domain" description="HTH tetR-type" evidence="5">
    <location>
        <begin position="17"/>
        <end position="77"/>
    </location>
</feature>
<dbReference type="InterPro" id="IPR009057">
    <property type="entry name" value="Homeodomain-like_sf"/>
</dbReference>
<dbReference type="PANTHER" id="PTHR30055">
    <property type="entry name" value="HTH-TYPE TRANSCRIPTIONAL REGULATOR RUTR"/>
    <property type="match status" value="1"/>
</dbReference>
<accession>A0A9X1NI70</accession>
<dbReference type="GO" id="GO:0003700">
    <property type="term" value="F:DNA-binding transcription factor activity"/>
    <property type="evidence" value="ECO:0007669"/>
    <property type="project" value="TreeGrafter"/>
</dbReference>
<evidence type="ECO:0000313" key="6">
    <source>
        <dbReference type="EMBL" id="MCD5314294.1"/>
    </source>
</evidence>
<dbReference type="PROSITE" id="PS50977">
    <property type="entry name" value="HTH_TETR_2"/>
    <property type="match status" value="1"/>
</dbReference>
<dbReference type="RefSeq" id="WP_231446686.1">
    <property type="nucleotide sequence ID" value="NZ_JAJOMB010000015.1"/>
</dbReference>
<feature type="DNA-binding region" description="H-T-H motif" evidence="4">
    <location>
        <begin position="40"/>
        <end position="59"/>
    </location>
</feature>
<evidence type="ECO:0000256" key="3">
    <source>
        <dbReference type="ARBA" id="ARBA00023163"/>
    </source>
</evidence>
<comment type="caution">
    <text evidence="6">The sequence shown here is derived from an EMBL/GenBank/DDBJ whole genome shotgun (WGS) entry which is preliminary data.</text>
</comment>
<keyword evidence="7" id="KW-1185">Reference proteome</keyword>
<evidence type="ECO:0000256" key="1">
    <source>
        <dbReference type="ARBA" id="ARBA00023015"/>
    </source>
</evidence>
<dbReference type="Proteomes" id="UP001138997">
    <property type="component" value="Unassembled WGS sequence"/>
</dbReference>
<evidence type="ECO:0000256" key="4">
    <source>
        <dbReference type="PROSITE-ProRule" id="PRU00335"/>
    </source>
</evidence>
<dbReference type="InterPro" id="IPR001647">
    <property type="entry name" value="HTH_TetR"/>
</dbReference>
<gene>
    <name evidence="6" type="ORF">LR394_25610</name>
</gene>
<dbReference type="EMBL" id="JAJOMB010000015">
    <property type="protein sequence ID" value="MCD5314294.1"/>
    <property type="molecule type" value="Genomic_DNA"/>
</dbReference>
<protein>
    <submittedName>
        <fullName evidence="6">TetR family transcriptional regulator</fullName>
    </submittedName>
</protein>
<organism evidence="6 7">
    <name type="scientific">Kineosporia babensis</name>
    <dbReference type="NCBI Taxonomy" id="499548"/>
    <lineage>
        <taxon>Bacteria</taxon>
        <taxon>Bacillati</taxon>
        <taxon>Actinomycetota</taxon>
        <taxon>Actinomycetes</taxon>
        <taxon>Kineosporiales</taxon>
        <taxon>Kineosporiaceae</taxon>
        <taxon>Kineosporia</taxon>
    </lineage>
</organism>
<dbReference type="Pfam" id="PF00440">
    <property type="entry name" value="TetR_N"/>
    <property type="match status" value="1"/>
</dbReference>
<reference evidence="6" key="1">
    <citation type="submission" date="2021-11" db="EMBL/GenBank/DDBJ databases">
        <title>Streptomyces corallinus and Kineosporia corallina sp. nov., two new coral-derived marine actinobacteria.</title>
        <authorList>
            <person name="Buangrab K."/>
            <person name="Sutthacheep M."/>
            <person name="Yeemin T."/>
            <person name="Harunari E."/>
            <person name="Igarashi Y."/>
            <person name="Sripreechasak P."/>
            <person name="Kanchanasin P."/>
            <person name="Tanasupawat S."/>
            <person name="Phongsopitanun W."/>
        </authorList>
    </citation>
    <scope>NUCLEOTIDE SEQUENCE</scope>
    <source>
        <strain evidence="6">JCM 31032</strain>
    </source>
</reference>
<dbReference type="InterPro" id="IPR050109">
    <property type="entry name" value="HTH-type_TetR-like_transc_reg"/>
</dbReference>
<proteinExistence type="predicted"/>
<dbReference type="PANTHER" id="PTHR30055:SF238">
    <property type="entry name" value="MYCOFACTOCIN BIOSYNTHESIS TRANSCRIPTIONAL REGULATOR MFTR-RELATED"/>
    <property type="match status" value="1"/>
</dbReference>